<evidence type="ECO:0000313" key="2">
    <source>
        <dbReference type="Proteomes" id="UP001272137"/>
    </source>
</evidence>
<sequence length="45" mass="5577">MIDAERKRRREKIDADRIARHWATRAKRLRIACRVRTRLRNQVFS</sequence>
<name>A0AAW9CPM3_BURTH</name>
<evidence type="ECO:0000313" key="1">
    <source>
        <dbReference type="EMBL" id="MDW9252367.1"/>
    </source>
</evidence>
<dbReference type="EMBL" id="QXCT01000001">
    <property type="protein sequence ID" value="MDW9252367.1"/>
    <property type="molecule type" value="Genomic_DNA"/>
</dbReference>
<comment type="caution">
    <text evidence="1">The sequence shown here is derived from an EMBL/GenBank/DDBJ whole genome shotgun (WGS) entry which is preliminary data.</text>
</comment>
<accession>A0AAW9CPM3</accession>
<reference evidence="1" key="1">
    <citation type="submission" date="2018-08" db="EMBL/GenBank/DDBJ databases">
        <title>Identification of Burkholderia cepacia strains that express a Burkholderia pseudomallei-like capsular polysaccharide.</title>
        <authorList>
            <person name="Burtnick M.N."/>
            <person name="Vongsouvath M."/>
            <person name="Newton P."/>
            <person name="Wuthiekanun V."/>
            <person name="Limmathurotsakul D."/>
            <person name="Brett P.J."/>
            <person name="Chantratita N."/>
            <person name="Dance D.A."/>
        </authorList>
    </citation>
    <scope>NUCLEOTIDE SEQUENCE</scope>
    <source>
        <strain evidence="1">SBXCC001</strain>
    </source>
</reference>
<protein>
    <submittedName>
        <fullName evidence="1">Uncharacterized protein</fullName>
    </submittedName>
</protein>
<gene>
    <name evidence="1" type="ORF">C7S16_4731</name>
</gene>
<dbReference type="AlphaFoldDB" id="A0AAW9CPM3"/>
<dbReference type="Proteomes" id="UP001272137">
    <property type="component" value="Unassembled WGS sequence"/>
</dbReference>
<proteinExistence type="predicted"/>
<organism evidence="1 2">
    <name type="scientific">Burkholderia thailandensis</name>
    <dbReference type="NCBI Taxonomy" id="57975"/>
    <lineage>
        <taxon>Bacteria</taxon>
        <taxon>Pseudomonadati</taxon>
        <taxon>Pseudomonadota</taxon>
        <taxon>Betaproteobacteria</taxon>
        <taxon>Burkholderiales</taxon>
        <taxon>Burkholderiaceae</taxon>
        <taxon>Burkholderia</taxon>
        <taxon>pseudomallei group</taxon>
    </lineage>
</organism>